<dbReference type="EMBL" id="GGEC01055079">
    <property type="protein sequence ID" value="MBX35563.1"/>
    <property type="molecule type" value="Transcribed_RNA"/>
</dbReference>
<organism evidence="1">
    <name type="scientific">Rhizophora mucronata</name>
    <name type="common">Asiatic mangrove</name>
    <dbReference type="NCBI Taxonomy" id="61149"/>
    <lineage>
        <taxon>Eukaryota</taxon>
        <taxon>Viridiplantae</taxon>
        <taxon>Streptophyta</taxon>
        <taxon>Embryophyta</taxon>
        <taxon>Tracheophyta</taxon>
        <taxon>Spermatophyta</taxon>
        <taxon>Magnoliopsida</taxon>
        <taxon>eudicotyledons</taxon>
        <taxon>Gunneridae</taxon>
        <taxon>Pentapetalae</taxon>
        <taxon>rosids</taxon>
        <taxon>fabids</taxon>
        <taxon>Malpighiales</taxon>
        <taxon>Rhizophoraceae</taxon>
        <taxon>Rhizophora</taxon>
    </lineage>
</organism>
<proteinExistence type="predicted"/>
<reference evidence="1" key="1">
    <citation type="submission" date="2018-02" db="EMBL/GenBank/DDBJ databases">
        <title>Rhizophora mucronata_Transcriptome.</title>
        <authorList>
            <person name="Meera S.P."/>
            <person name="Sreeshan A."/>
            <person name="Augustine A."/>
        </authorList>
    </citation>
    <scope>NUCLEOTIDE SEQUENCE</scope>
    <source>
        <tissue evidence="1">Leaf</tissue>
    </source>
</reference>
<name>A0A2P2MZC1_RHIMU</name>
<sequence length="24" mass="2765">MKYYADVTLTGFIQMGSQFYTDGK</sequence>
<dbReference type="AlphaFoldDB" id="A0A2P2MZC1"/>
<protein>
    <submittedName>
        <fullName evidence="1">Uncharacterized protein</fullName>
    </submittedName>
</protein>
<evidence type="ECO:0000313" key="1">
    <source>
        <dbReference type="EMBL" id="MBX35563.1"/>
    </source>
</evidence>
<accession>A0A2P2MZC1</accession>